<dbReference type="GO" id="GO:0005737">
    <property type="term" value="C:cytoplasm"/>
    <property type="evidence" value="ECO:0007669"/>
    <property type="project" value="TreeGrafter"/>
</dbReference>
<reference evidence="3 4" key="1">
    <citation type="submission" date="2019-07" db="EMBL/GenBank/DDBJ databases">
        <title>Full genome sequence of Humibacter sp. WJ7-1.</title>
        <authorList>
            <person name="Im W.-T."/>
        </authorList>
    </citation>
    <scope>NUCLEOTIDE SEQUENCE [LARGE SCALE GENOMIC DNA]</scope>
    <source>
        <strain evidence="3 4">WJ7-1</strain>
    </source>
</reference>
<dbReference type="PIRSF" id="PIRSF000883">
    <property type="entry name" value="Pesterase_MJ0912"/>
    <property type="match status" value="1"/>
</dbReference>
<feature type="domain" description="Calcineurin-like phosphoesterase" evidence="2">
    <location>
        <begin position="3"/>
        <end position="186"/>
    </location>
</feature>
<dbReference type="PANTHER" id="PTHR42850">
    <property type="entry name" value="METALLOPHOSPHOESTERASE"/>
    <property type="match status" value="1"/>
</dbReference>
<dbReference type="RefSeq" id="WP_146322128.1">
    <property type="nucleotide sequence ID" value="NZ_CP042305.1"/>
</dbReference>
<dbReference type="Proteomes" id="UP000320216">
    <property type="component" value="Chromosome"/>
</dbReference>
<dbReference type="InterPro" id="IPR050126">
    <property type="entry name" value="Ap4A_hydrolase"/>
</dbReference>
<evidence type="ECO:0000256" key="1">
    <source>
        <dbReference type="ARBA" id="ARBA00008950"/>
    </source>
</evidence>
<dbReference type="PANTHER" id="PTHR42850:SF2">
    <property type="entry name" value="BLL5683 PROTEIN"/>
    <property type="match status" value="1"/>
</dbReference>
<dbReference type="KEGG" id="huw:FPZ11_16360"/>
<comment type="similarity">
    <text evidence="1">Belongs to the metallophosphoesterase superfamily. YfcE family.</text>
</comment>
<sequence length="256" mass="27264">MPRIALISDVHGNTPALLAVLDAIAHDGVDTIVDLGDIASGGVDPRGTLDALRARPDILTVRGNHERQLLTLSRGNMGASDRLAFDLLSGDDLLWLAALPATLEPAHGVLAFHGAPDDDLCYLLEAVDPAADDALRQATDGEVVERLGASFGHYELFVCGHTHVQRTRRLPGGALVVNPGSVGWPAYADDLPAPHRVQARSPRARYTVVEKDAAGWRIDERAIDYDYDAAIVLALRNGRPDVAHALRTGFVGADAG</sequence>
<gene>
    <name evidence="3" type="ORF">FPZ11_16360</name>
</gene>
<dbReference type="Pfam" id="PF12850">
    <property type="entry name" value="Metallophos_2"/>
    <property type="match status" value="1"/>
</dbReference>
<protein>
    <submittedName>
        <fullName evidence="3">Metallophosphoesterase family protein</fullName>
    </submittedName>
</protein>
<name>A0A5B8M7Y2_9MICO</name>
<dbReference type="InterPro" id="IPR029052">
    <property type="entry name" value="Metallo-depent_PP-like"/>
</dbReference>
<dbReference type="InterPro" id="IPR024654">
    <property type="entry name" value="Calcineurin-like_PHP_lpxH"/>
</dbReference>
<proteinExistence type="inferred from homology"/>
<dbReference type="Gene3D" id="3.60.21.10">
    <property type="match status" value="1"/>
</dbReference>
<evidence type="ECO:0000259" key="2">
    <source>
        <dbReference type="Pfam" id="PF12850"/>
    </source>
</evidence>
<organism evidence="3 4">
    <name type="scientific">Humibacter ginsenosidimutans</name>
    <dbReference type="NCBI Taxonomy" id="2599293"/>
    <lineage>
        <taxon>Bacteria</taxon>
        <taxon>Bacillati</taxon>
        <taxon>Actinomycetota</taxon>
        <taxon>Actinomycetes</taxon>
        <taxon>Micrococcales</taxon>
        <taxon>Microbacteriaceae</taxon>
        <taxon>Humibacter</taxon>
    </lineage>
</organism>
<accession>A0A5B8M7Y2</accession>
<dbReference type="AlphaFoldDB" id="A0A5B8M7Y2"/>
<dbReference type="InterPro" id="IPR011152">
    <property type="entry name" value="Pesterase_MJ0912"/>
</dbReference>
<dbReference type="GO" id="GO:0016791">
    <property type="term" value="F:phosphatase activity"/>
    <property type="evidence" value="ECO:0007669"/>
    <property type="project" value="TreeGrafter"/>
</dbReference>
<evidence type="ECO:0000313" key="3">
    <source>
        <dbReference type="EMBL" id="QDZ16124.1"/>
    </source>
</evidence>
<dbReference type="OrthoDB" id="9813918at2"/>
<keyword evidence="4" id="KW-1185">Reference proteome</keyword>
<evidence type="ECO:0000313" key="4">
    <source>
        <dbReference type="Proteomes" id="UP000320216"/>
    </source>
</evidence>
<dbReference type="CDD" id="cd00838">
    <property type="entry name" value="MPP_superfamily"/>
    <property type="match status" value="1"/>
</dbReference>
<dbReference type="EMBL" id="CP042305">
    <property type="protein sequence ID" value="QDZ16124.1"/>
    <property type="molecule type" value="Genomic_DNA"/>
</dbReference>
<dbReference type="SUPFAM" id="SSF56300">
    <property type="entry name" value="Metallo-dependent phosphatases"/>
    <property type="match status" value="1"/>
</dbReference>